<dbReference type="STRING" id="1122155.SAMN02745158_03296"/>
<keyword evidence="2" id="KW-1185">Reference proteome</keyword>
<evidence type="ECO:0000313" key="2">
    <source>
        <dbReference type="Proteomes" id="UP000184245"/>
    </source>
</evidence>
<protein>
    <recommendedName>
        <fullName evidence="3">dTDP-4-amino-4,6-dideoxygalactose transaminase</fullName>
    </recommendedName>
</protein>
<proteinExistence type="predicted"/>
<dbReference type="SUPFAM" id="SSF53383">
    <property type="entry name" value="PLP-dependent transferases"/>
    <property type="match status" value="1"/>
</dbReference>
<organism evidence="1 2">
    <name type="scientific">Lactonifactor longoviformis DSM 17459</name>
    <dbReference type="NCBI Taxonomy" id="1122155"/>
    <lineage>
        <taxon>Bacteria</taxon>
        <taxon>Bacillati</taxon>
        <taxon>Bacillota</taxon>
        <taxon>Clostridia</taxon>
        <taxon>Eubacteriales</taxon>
        <taxon>Clostridiaceae</taxon>
        <taxon>Lactonifactor</taxon>
    </lineage>
</organism>
<dbReference type="AlphaFoldDB" id="A0A1M5AQD2"/>
<accession>A0A1M5AQD2</accession>
<dbReference type="RefSeq" id="WP_072853709.1">
    <property type="nucleotide sequence ID" value="NZ_FQVI01000021.1"/>
</dbReference>
<evidence type="ECO:0008006" key="3">
    <source>
        <dbReference type="Google" id="ProtNLM"/>
    </source>
</evidence>
<reference evidence="1 2" key="1">
    <citation type="submission" date="2016-11" db="EMBL/GenBank/DDBJ databases">
        <authorList>
            <person name="Jaros S."/>
            <person name="Januszkiewicz K."/>
            <person name="Wedrychowicz H."/>
        </authorList>
    </citation>
    <scope>NUCLEOTIDE SEQUENCE [LARGE SCALE GENOMIC DNA]</scope>
    <source>
        <strain evidence="1 2">DSM 17459</strain>
    </source>
</reference>
<sequence>MKEIGGYLELEELAGEEYYKDMYRLNLGRTALLYLCRLRGCKKLILPYFLCDSVIESCRQEGIAIEYYHIDRNLIPQVPDALESGAYLYLVNYYGQLTDKSILYYKKKYKHIIVDHTHAFFQRPLPGVDTIYSCRKFFGLPDGAYLSTDASPVLPLSQDLSGSRMEHLLGRYEKDAASYYSTMLNNASSFQQESPKLMSRLTQNLLKGIDYERIIERREINYRRLDKYLGDRNPLPFQMPRGPFTYPFYYPKGIELRKLTASCKLYLPTYWNNVIQHAAAESVEYDYASNILPLPCDQRYSPRDMDAVAERLFAAIKDLEREK</sequence>
<evidence type="ECO:0000313" key="1">
    <source>
        <dbReference type="EMBL" id="SHF32307.1"/>
    </source>
</evidence>
<gene>
    <name evidence="1" type="ORF">SAMN02745158_03296</name>
</gene>
<dbReference type="EMBL" id="FQVI01000021">
    <property type="protein sequence ID" value="SHF32307.1"/>
    <property type="molecule type" value="Genomic_DNA"/>
</dbReference>
<dbReference type="OrthoDB" id="8955051at2"/>
<dbReference type="InterPro" id="IPR015424">
    <property type="entry name" value="PyrdxlP-dep_Trfase"/>
</dbReference>
<dbReference type="Proteomes" id="UP000184245">
    <property type="component" value="Unassembled WGS sequence"/>
</dbReference>
<name>A0A1M5AQD2_9CLOT</name>